<sequence>MDRALDSFGILDCYLCTLLHTLDLYMGDLGLKKFLIWTEGLCATDTHTSHHITSPKALKMWCFVVRNEAGEEVAQELDGRWCFECRKAAEAKRTSLRDAFFLGSNTTCRGHLKAHWTLYEAKCIAAKLEPSHYAMPADILAKRKAAEESLKKAKQRAQLTQISIQDAVGRIPVAERALVFDRAEVVKAVTQYIVAQDVWLF</sequence>
<keyword evidence="2" id="KW-1185">Reference proteome</keyword>
<gene>
    <name evidence="1" type="ORF">SISNIDRAFT_463997</name>
</gene>
<proteinExistence type="predicted"/>
<accession>A0A164Y2W0</accession>
<protein>
    <submittedName>
        <fullName evidence="1">Uncharacterized protein</fullName>
    </submittedName>
</protein>
<dbReference type="Proteomes" id="UP000076722">
    <property type="component" value="Unassembled WGS sequence"/>
</dbReference>
<dbReference type="AlphaFoldDB" id="A0A164Y2W0"/>
<organism evidence="1 2">
    <name type="scientific">Sistotremastrum niveocremeum HHB9708</name>
    <dbReference type="NCBI Taxonomy" id="1314777"/>
    <lineage>
        <taxon>Eukaryota</taxon>
        <taxon>Fungi</taxon>
        <taxon>Dikarya</taxon>
        <taxon>Basidiomycota</taxon>
        <taxon>Agaricomycotina</taxon>
        <taxon>Agaricomycetes</taxon>
        <taxon>Sistotremastrales</taxon>
        <taxon>Sistotremastraceae</taxon>
        <taxon>Sertulicium</taxon>
        <taxon>Sertulicium niveocremeum</taxon>
    </lineage>
</organism>
<evidence type="ECO:0000313" key="2">
    <source>
        <dbReference type="Proteomes" id="UP000076722"/>
    </source>
</evidence>
<reference evidence="1 2" key="1">
    <citation type="journal article" date="2016" name="Mol. Biol. Evol.">
        <title>Comparative Genomics of Early-Diverging Mushroom-Forming Fungi Provides Insights into the Origins of Lignocellulose Decay Capabilities.</title>
        <authorList>
            <person name="Nagy L.G."/>
            <person name="Riley R."/>
            <person name="Tritt A."/>
            <person name="Adam C."/>
            <person name="Daum C."/>
            <person name="Floudas D."/>
            <person name="Sun H."/>
            <person name="Yadav J.S."/>
            <person name="Pangilinan J."/>
            <person name="Larsson K.H."/>
            <person name="Matsuura K."/>
            <person name="Barry K."/>
            <person name="Labutti K."/>
            <person name="Kuo R."/>
            <person name="Ohm R.A."/>
            <person name="Bhattacharya S.S."/>
            <person name="Shirouzu T."/>
            <person name="Yoshinaga Y."/>
            <person name="Martin F.M."/>
            <person name="Grigoriev I.V."/>
            <person name="Hibbett D.S."/>
        </authorList>
    </citation>
    <scope>NUCLEOTIDE SEQUENCE [LARGE SCALE GENOMIC DNA]</scope>
    <source>
        <strain evidence="1 2">HHB9708</strain>
    </source>
</reference>
<evidence type="ECO:0000313" key="1">
    <source>
        <dbReference type="EMBL" id="KZS96529.1"/>
    </source>
</evidence>
<dbReference type="OrthoDB" id="2692481at2759"/>
<name>A0A164Y2W0_9AGAM</name>
<dbReference type="EMBL" id="KV419399">
    <property type="protein sequence ID" value="KZS96529.1"/>
    <property type="molecule type" value="Genomic_DNA"/>
</dbReference>